<reference evidence="3" key="1">
    <citation type="submission" date="2020-12" db="EMBL/GenBank/DDBJ databases">
        <title>WGS assembly of Carya illinoinensis cv. Pawnee.</title>
        <authorList>
            <person name="Platts A."/>
            <person name="Shu S."/>
            <person name="Wright S."/>
            <person name="Barry K."/>
            <person name="Edger P."/>
            <person name="Pires J.C."/>
            <person name="Schmutz J."/>
        </authorList>
    </citation>
    <scope>NUCLEOTIDE SEQUENCE</scope>
    <source>
        <tissue evidence="3">Leaf</tissue>
    </source>
</reference>
<keyword evidence="4" id="KW-1185">Reference proteome</keyword>
<accession>A0A8T1QYQ1</accession>
<feature type="signal peptide" evidence="2">
    <location>
        <begin position="1"/>
        <end position="24"/>
    </location>
</feature>
<dbReference type="AlphaFoldDB" id="A0A8T1QYQ1"/>
<organism evidence="3 4">
    <name type="scientific">Carya illinoinensis</name>
    <name type="common">Pecan</name>
    <dbReference type="NCBI Taxonomy" id="32201"/>
    <lineage>
        <taxon>Eukaryota</taxon>
        <taxon>Viridiplantae</taxon>
        <taxon>Streptophyta</taxon>
        <taxon>Embryophyta</taxon>
        <taxon>Tracheophyta</taxon>
        <taxon>Spermatophyta</taxon>
        <taxon>Magnoliopsida</taxon>
        <taxon>eudicotyledons</taxon>
        <taxon>Gunneridae</taxon>
        <taxon>Pentapetalae</taxon>
        <taxon>rosids</taxon>
        <taxon>fabids</taxon>
        <taxon>Fagales</taxon>
        <taxon>Juglandaceae</taxon>
        <taxon>Carya</taxon>
    </lineage>
</organism>
<evidence type="ECO:0000313" key="4">
    <source>
        <dbReference type="Proteomes" id="UP000811609"/>
    </source>
</evidence>
<keyword evidence="2" id="KW-0732">Signal</keyword>
<comment type="caution">
    <text evidence="3">The sequence shown here is derived from an EMBL/GenBank/DDBJ whole genome shotgun (WGS) entry which is preliminary data.</text>
</comment>
<gene>
    <name evidence="3" type="ORF">CIPAW_03G023000</name>
</gene>
<proteinExistence type="predicted"/>
<evidence type="ECO:0000313" key="3">
    <source>
        <dbReference type="EMBL" id="KAG6659284.1"/>
    </source>
</evidence>
<feature type="region of interest" description="Disordered" evidence="1">
    <location>
        <begin position="32"/>
        <end position="52"/>
    </location>
</feature>
<dbReference type="EMBL" id="CM031811">
    <property type="protein sequence ID" value="KAG6659284.1"/>
    <property type="molecule type" value="Genomic_DNA"/>
</dbReference>
<evidence type="ECO:0000256" key="1">
    <source>
        <dbReference type="SAM" id="MobiDB-lite"/>
    </source>
</evidence>
<protein>
    <submittedName>
        <fullName evidence="3">Uncharacterized protein</fullName>
    </submittedName>
</protein>
<dbReference type="Proteomes" id="UP000811609">
    <property type="component" value="Chromosome 3"/>
</dbReference>
<evidence type="ECO:0000256" key="2">
    <source>
        <dbReference type="SAM" id="SignalP"/>
    </source>
</evidence>
<feature type="chain" id="PRO_5035855254" evidence="2">
    <location>
        <begin position="25"/>
        <end position="52"/>
    </location>
</feature>
<sequence length="52" mass="5489">MKAIILICVLLASLLFSFPSVIVARELLADQDASTGGTANPSAQPKSIMWKA</sequence>
<name>A0A8T1QYQ1_CARIL</name>
<feature type="compositionally biased region" description="Polar residues" evidence="1">
    <location>
        <begin position="32"/>
        <end position="45"/>
    </location>
</feature>